<evidence type="ECO:0000313" key="2">
    <source>
        <dbReference type="EMBL" id="GAA2115402.1"/>
    </source>
</evidence>
<proteinExistence type="predicted"/>
<dbReference type="Pfam" id="PF13671">
    <property type="entry name" value="AAA_33"/>
    <property type="match status" value="1"/>
</dbReference>
<sequence length="224" mass="24114">MHPLLRPHDRHDLTGRPAPARLAYPADDVLVVSGLPGSGKSTLMRRCARAAVIDSQHTRAAFARALPGVPYALYRPLVRLAHYLRLRAAVRAGGPLVVHDCGTLPWVRRALARAAARQGRRLHLLLLDASPAQAADGQRRRGRRVSRYAFARHRRAWAALRALATAEGPLPPDVASAVLLPRAAAARLRAIEFTAPADRSSAPHPAPAAPPAVRREPLQAATTG</sequence>
<feature type="region of interest" description="Disordered" evidence="1">
    <location>
        <begin position="196"/>
        <end position="224"/>
    </location>
</feature>
<accession>A0ABP5JBD1</accession>
<reference evidence="3" key="1">
    <citation type="journal article" date="2019" name="Int. J. Syst. Evol. Microbiol.">
        <title>The Global Catalogue of Microorganisms (GCM) 10K type strain sequencing project: providing services to taxonomists for standard genome sequencing and annotation.</title>
        <authorList>
            <consortium name="The Broad Institute Genomics Platform"/>
            <consortium name="The Broad Institute Genome Sequencing Center for Infectious Disease"/>
            <person name="Wu L."/>
            <person name="Ma J."/>
        </authorList>
    </citation>
    <scope>NUCLEOTIDE SEQUENCE [LARGE SCALE GENOMIC DNA]</scope>
    <source>
        <strain evidence="3">JCM 14559</strain>
    </source>
</reference>
<dbReference type="InterPro" id="IPR027417">
    <property type="entry name" value="P-loop_NTPase"/>
</dbReference>
<dbReference type="EMBL" id="BAAANS010000051">
    <property type="protein sequence ID" value="GAA2115402.1"/>
    <property type="molecule type" value="Genomic_DNA"/>
</dbReference>
<comment type="caution">
    <text evidence="2">The sequence shown here is derived from an EMBL/GenBank/DDBJ whole genome shotgun (WGS) entry which is preliminary data.</text>
</comment>
<evidence type="ECO:0000313" key="3">
    <source>
        <dbReference type="Proteomes" id="UP001500897"/>
    </source>
</evidence>
<name>A0ABP5JBD1_9ACTN</name>
<dbReference type="SUPFAM" id="SSF52540">
    <property type="entry name" value="P-loop containing nucleoside triphosphate hydrolases"/>
    <property type="match status" value="1"/>
</dbReference>
<dbReference type="Proteomes" id="UP001500897">
    <property type="component" value="Unassembled WGS sequence"/>
</dbReference>
<dbReference type="Gene3D" id="3.40.50.300">
    <property type="entry name" value="P-loop containing nucleotide triphosphate hydrolases"/>
    <property type="match status" value="1"/>
</dbReference>
<dbReference type="RefSeq" id="WP_344556688.1">
    <property type="nucleotide sequence ID" value="NZ_BAAANS010000051.1"/>
</dbReference>
<gene>
    <name evidence="2" type="ORF">GCM10009759_60360</name>
</gene>
<protein>
    <submittedName>
        <fullName evidence="2">AAA family ATPase</fullName>
    </submittedName>
</protein>
<evidence type="ECO:0000256" key="1">
    <source>
        <dbReference type="SAM" id="MobiDB-lite"/>
    </source>
</evidence>
<keyword evidence="3" id="KW-1185">Reference proteome</keyword>
<organism evidence="2 3">
    <name type="scientific">Kitasatospora saccharophila</name>
    <dbReference type="NCBI Taxonomy" id="407973"/>
    <lineage>
        <taxon>Bacteria</taxon>
        <taxon>Bacillati</taxon>
        <taxon>Actinomycetota</taxon>
        <taxon>Actinomycetes</taxon>
        <taxon>Kitasatosporales</taxon>
        <taxon>Streptomycetaceae</taxon>
        <taxon>Kitasatospora</taxon>
    </lineage>
</organism>